<dbReference type="InterPro" id="IPR002563">
    <property type="entry name" value="Flavin_Rdtase-like_dom"/>
</dbReference>
<evidence type="ECO:0000256" key="2">
    <source>
        <dbReference type="ARBA" id="ARBA00023002"/>
    </source>
</evidence>
<evidence type="ECO:0000259" key="3">
    <source>
        <dbReference type="SMART" id="SM00903"/>
    </source>
</evidence>
<dbReference type="GO" id="GO:0042602">
    <property type="term" value="F:riboflavin reductase (NADPH) activity"/>
    <property type="evidence" value="ECO:0007669"/>
    <property type="project" value="TreeGrafter"/>
</dbReference>
<feature type="domain" description="Flavin reductase like" evidence="3">
    <location>
        <begin position="10"/>
        <end position="156"/>
    </location>
</feature>
<dbReference type="EMBL" id="BIXY01000116">
    <property type="protein sequence ID" value="GCF11486.1"/>
    <property type="molecule type" value="Genomic_DNA"/>
</dbReference>
<accession>A0A5A5TK81</accession>
<dbReference type="PANTHER" id="PTHR30466:SF11">
    <property type="entry name" value="FLAVIN-DEPENDENT MONOOXYGENASE, REDUCTASE SUBUNIT HSAB"/>
    <property type="match status" value="1"/>
</dbReference>
<comment type="similarity">
    <text evidence="1">Belongs to the non-flavoprotein flavin reductase family.</text>
</comment>
<dbReference type="InterPro" id="IPR050268">
    <property type="entry name" value="NADH-dep_flavin_reductase"/>
</dbReference>
<gene>
    <name evidence="4" type="ORF">KDI_50500</name>
</gene>
<evidence type="ECO:0000313" key="5">
    <source>
        <dbReference type="Proteomes" id="UP000322530"/>
    </source>
</evidence>
<name>A0A5A5TK81_9CHLR</name>
<sequence>MDPIVKKQALRSFTYGLYVVMCKDDDIVNAFTANWLTQVSFEPPLLALSIENDAKSLAMIQHSQTFTINVLQSGQKELAGKLGKSYLKHPDKLTGVPYILQQNNYPILQAALSWVACKVQNTVPAGDSTLIIAEVINAGILTEGDSLTMKEAGFRHAG</sequence>
<dbReference type="SMART" id="SM00903">
    <property type="entry name" value="Flavin_Reduct"/>
    <property type="match status" value="1"/>
</dbReference>
<dbReference type="Pfam" id="PF01613">
    <property type="entry name" value="Flavin_Reduct"/>
    <property type="match status" value="1"/>
</dbReference>
<proteinExistence type="inferred from homology"/>
<dbReference type="InterPro" id="IPR012349">
    <property type="entry name" value="Split_barrel_FMN-bd"/>
</dbReference>
<dbReference type="Gene3D" id="2.30.110.10">
    <property type="entry name" value="Electron Transport, Fmn-binding Protein, Chain A"/>
    <property type="match status" value="1"/>
</dbReference>
<dbReference type="SUPFAM" id="SSF50475">
    <property type="entry name" value="FMN-binding split barrel"/>
    <property type="match status" value="1"/>
</dbReference>
<dbReference type="OrthoDB" id="9794638at2"/>
<comment type="caution">
    <text evidence="4">The sequence shown here is derived from an EMBL/GenBank/DDBJ whole genome shotgun (WGS) entry which is preliminary data.</text>
</comment>
<keyword evidence="2" id="KW-0560">Oxidoreductase</keyword>
<keyword evidence="5" id="KW-1185">Reference proteome</keyword>
<protein>
    <submittedName>
        <fullName evidence="4">Flavin reductase</fullName>
    </submittedName>
</protein>
<reference evidence="4 5" key="1">
    <citation type="submission" date="2019-01" db="EMBL/GenBank/DDBJ databases">
        <title>Draft genome sequence of Dictyobacter sp. Uno17.</title>
        <authorList>
            <person name="Wang C.M."/>
            <person name="Zheng Y."/>
            <person name="Sakai Y."/>
            <person name="Abe K."/>
            <person name="Yokota A."/>
            <person name="Yabe S."/>
        </authorList>
    </citation>
    <scope>NUCLEOTIDE SEQUENCE [LARGE SCALE GENOMIC DNA]</scope>
    <source>
        <strain evidence="4 5">Uno17</strain>
    </source>
</reference>
<dbReference type="GO" id="GO:0010181">
    <property type="term" value="F:FMN binding"/>
    <property type="evidence" value="ECO:0007669"/>
    <property type="project" value="InterPro"/>
</dbReference>
<organism evidence="4 5">
    <name type="scientific">Dictyobacter arantiisoli</name>
    <dbReference type="NCBI Taxonomy" id="2014874"/>
    <lineage>
        <taxon>Bacteria</taxon>
        <taxon>Bacillati</taxon>
        <taxon>Chloroflexota</taxon>
        <taxon>Ktedonobacteria</taxon>
        <taxon>Ktedonobacterales</taxon>
        <taxon>Dictyobacteraceae</taxon>
        <taxon>Dictyobacter</taxon>
    </lineage>
</organism>
<dbReference type="AlphaFoldDB" id="A0A5A5TK81"/>
<dbReference type="Proteomes" id="UP000322530">
    <property type="component" value="Unassembled WGS sequence"/>
</dbReference>
<dbReference type="PANTHER" id="PTHR30466">
    <property type="entry name" value="FLAVIN REDUCTASE"/>
    <property type="match status" value="1"/>
</dbReference>
<evidence type="ECO:0000313" key="4">
    <source>
        <dbReference type="EMBL" id="GCF11486.1"/>
    </source>
</evidence>
<dbReference type="RefSeq" id="WP_149404314.1">
    <property type="nucleotide sequence ID" value="NZ_BIXY01000116.1"/>
</dbReference>
<evidence type="ECO:0000256" key="1">
    <source>
        <dbReference type="ARBA" id="ARBA00008898"/>
    </source>
</evidence>